<evidence type="ECO:0000313" key="3">
    <source>
        <dbReference type="Proteomes" id="UP000033966"/>
    </source>
</evidence>
<comment type="caution">
    <text evidence="2">The sequence shown here is derived from an EMBL/GenBank/DDBJ whole genome shotgun (WGS) entry which is preliminary data.</text>
</comment>
<reference evidence="2 3" key="1">
    <citation type="journal article" date="2015" name="Nature">
        <title>rRNA introns, odd ribosomes, and small enigmatic genomes across a large radiation of phyla.</title>
        <authorList>
            <person name="Brown C.T."/>
            <person name="Hug L.A."/>
            <person name="Thomas B.C."/>
            <person name="Sharon I."/>
            <person name="Castelle C.J."/>
            <person name="Singh A."/>
            <person name="Wilkins M.J."/>
            <person name="Williams K.H."/>
            <person name="Banfield J.F."/>
        </authorList>
    </citation>
    <scope>NUCLEOTIDE SEQUENCE [LARGE SCALE GENOMIC DNA]</scope>
</reference>
<feature type="transmembrane region" description="Helical" evidence="1">
    <location>
        <begin position="98"/>
        <end position="119"/>
    </location>
</feature>
<dbReference type="EMBL" id="LCKF01000019">
    <property type="protein sequence ID" value="KKT91053.1"/>
    <property type="molecule type" value="Genomic_DNA"/>
</dbReference>
<evidence type="ECO:0000256" key="1">
    <source>
        <dbReference type="SAM" id="Phobius"/>
    </source>
</evidence>
<accession>A0A0G1L5G2</accession>
<organism evidence="2 3">
    <name type="scientific">Candidatus Jorgensenbacteria bacterium GW2011_GWA2_45_13</name>
    <dbReference type="NCBI Taxonomy" id="1618662"/>
    <lineage>
        <taxon>Bacteria</taxon>
        <taxon>Candidatus Joergenseniibacteriota</taxon>
    </lineage>
</organism>
<proteinExistence type="predicted"/>
<dbReference type="AlphaFoldDB" id="A0A0G1L5G2"/>
<feature type="transmembrane region" description="Helical" evidence="1">
    <location>
        <begin position="6"/>
        <end position="23"/>
    </location>
</feature>
<keyword evidence="1" id="KW-0472">Membrane</keyword>
<evidence type="ECO:0000313" key="2">
    <source>
        <dbReference type="EMBL" id="KKT91053.1"/>
    </source>
</evidence>
<name>A0A0G1L5G2_9BACT</name>
<keyword evidence="1" id="KW-1133">Transmembrane helix</keyword>
<keyword evidence="1" id="KW-0812">Transmembrane</keyword>
<sequence length="122" mass="14078">MILYILILGLIIWYLFYGLECFINGGTIGKSRFFFPFECLWNEILWNLPGGKETYVKKHIANSSIDTAVCGSKQVWRSAEIRKKNLYFECGKDILPGFFHLFLVVSIPFGLSYAIILFISHL</sequence>
<dbReference type="Proteomes" id="UP000033966">
    <property type="component" value="Unassembled WGS sequence"/>
</dbReference>
<gene>
    <name evidence="2" type="ORF">UW92_C0019G0008</name>
</gene>
<protein>
    <submittedName>
        <fullName evidence="2">Uncharacterized protein</fullName>
    </submittedName>
</protein>